<keyword evidence="3" id="KW-1185">Reference proteome</keyword>
<feature type="compositionally biased region" description="Acidic residues" evidence="1">
    <location>
        <begin position="98"/>
        <end position="112"/>
    </location>
</feature>
<evidence type="ECO:0000313" key="3">
    <source>
        <dbReference type="Proteomes" id="UP000076842"/>
    </source>
</evidence>
<feature type="region of interest" description="Disordered" evidence="1">
    <location>
        <begin position="38"/>
        <end position="326"/>
    </location>
</feature>
<name>A0A165I5Y1_9BASI</name>
<feature type="compositionally biased region" description="Basic and acidic residues" evidence="1">
    <location>
        <begin position="348"/>
        <end position="360"/>
    </location>
</feature>
<evidence type="ECO:0000313" key="2">
    <source>
        <dbReference type="EMBL" id="KZT60172.1"/>
    </source>
</evidence>
<proteinExistence type="predicted"/>
<feature type="region of interest" description="Disordered" evidence="1">
    <location>
        <begin position="526"/>
        <end position="606"/>
    </location>
</feature>
<sequence>MAAPSFSRLQLAAALIEYDNDADDPEGPYRTARESAIFAHTRRSTSRPHLPFSSTEDDPANFRRSKADFLNVKLPSERDAQSVRRSLGSGRGTPALAGDEEQDGDGEVEVDLAEWGLAKKRDDGGDDDDDDEEGDTFAEPERRRAVSEFLPGPGPSTTAPPRADRRLSLARSELPPSTSAFQQHRARRSSLGDFGAGGAFLDAAPSRRSFTEPMQQRRASLQLPEEALHNPFSPVDGQPVPFPSTETPAAAGEEDPNPFALPPPSPSKSSRFDPKAAAHGRTLSTASMGSRAMLDDPRSSRYLTDDARSSRYGASAYGLDDGRSSRYFPAEDGLSVRAPSMYLPSPDLGHEHESEHDRTRRLSGLNVLRPKVLVMPSPLQNEDLGQPLSPGRGGFVHSKDGPPLPPGAKVERPGPRPLSSMTLSASASAYDPSNPQSAHLNPRQSLTLSQLTFRNSLMNDVSYMDMGLRRAAEDGEKVTVEMEEETFEPKPKGDRAPGALYGRSLIDDLEARKAALRGRQRVFVGDDRPAMMDRGQPKRSSTFIDPDSFGDKRPPLARKGTSNSTGTGRGGAAAGAPLLSFEGEDTLTSPIDPTGARMTKSRSTFGVDQIWEKELAKLKIIEEQERVAAEEQRRLDEEKEKRRKKGKGRTGPESAAQPLSPGSVQPSVRQATSPVPSLPRLDNGRTMLNDAQRRGSVMTLGVHNWFNSDDDEDDESDPEKADLLTPRKARPGYQPTPTTLPPSLPSLGHQIEDSSEDEDIPLAARMQKLAITGLPRNTADDSEDEEMPLAAVIAKKQLERSISSKPGSLASHHQGSGNSPKPASLNTPTKSTALPSFDFGGISGGLAESLGLGQADDEDATPTKTRTTAAPGARPSADDSDEDNVPLGLRHPGATVHPPMLNVGADDDEAPLGMRFPQAAMQQQAQTQALQQQQYMQLVMQQQQMMWQAEAQMRNSMAFPTGASVMGMPGVMAPQMTGFGMPYGAPGMPGPPSVSDPGKFTRVDRWRRDVSTGDA</sequence>
<protein>
    <submittedName>
        <fullName evidence="2">Uncharacterized protein</fullName>
    </submittedName>
</protein>
<dbReference type="AlphaFoldDB" id="A0A165I5Y1"/>
<feature type="region of interest" description="Disordered" evidence="1">
    <location>
        <begin position="474"/>
        <end position="499"/>
    </location>
</feature>
<dbReference type="Proteomes" id="UP000076842">
    <property type="component" value="Unassembled WGS sequence"/>
</dbReference>
<evidence type="ECO:0000256" key="1">
    <source>
        <dbReference type="SAM" id="MobiDB-lite"/>
    </source>
</evidence>
<organism evidence="2 3">
    <name type="scientific">Calocera cornea HHB12733</name>
    <dbReference type="NCBI Taxonomy" id="1353952"/>
    <lineage>
        <taxon>Eukaryota</taxon>
        <taxon>Fungi</taxon>
        <taxon>Dikarya</taxon>
        <taxon>Basidiomycota</taxon>
        <taxon>Agaricomycotina</taxon>
        <taxon>Dacrymycetes</taxon>
        <taxon>Dacrymycetales</taxon>
        <taxon>Dacrymycetaceae</taxon>
        <taxon>Calocera</taxon>
    </lineage>
</organism>
<feature type="region of interest" description="Disordered" evidence="1">
    <location>
        <begin position="987"/>
        <end position="1015"/>
    </location>
</feature>
<feature type="region of interest" description="Disordered" evidence="1">
    <location>
        <begin position="798"/>
        <end position="901"/>
    </location>
</feature>
<feature type="compositionally biased region" description="Basic and acidic residues" evidence="1">
    <location>
        <begin position="999"/>
        <end position="1015"/>
    </location>
</feature>
<feature type="compositionally biased region" description="Low complexity" evidence="1">
    <location>
        <begin position="862"/>
        <end position="875"/>
    </location>
</feature>
<feature type="compositionally biased region" description="Polar residues" evidence="1">
    <location>
        <begin position="800"/>
        <end position="834"/>
    </location>
</feature>
<dbReference type="OrthoDB" id="2564267at2759"/>
<dbReference type="InParanoid" id="A0A165I5Y1"/>
<gene>
    <name evidence="2" type="ORF">CALCODRAFT_492755</name>
</gene>
<dbReference type="EMBL" id="KV423933">
    <property type="protein sequence ID" value="KZT60172.1"/>
    <property type="molecule type" value="Genomic_DNA"/>
</dbReference>
<feature type="compositionally biased region" description="Polar residues" evidence="1">
    <location>
        <begin position="660"/>
        <end position="675"/>
    </location>
</feature>
<feature type="compositionally biased region" description="Basic and acidic residues" evidence="1">
    <location>
        <begin position="293"/>
        <end position="309"/>
    </location>
</feature>
<feature type="region of interest" description="Disordered" evidence="1">
    <location>
        <begin position="621"/>
        <end position="762"/>
    </location>
</feature>
<feature type="compositionally biased region" description="Basic and acidic residues" evidence="1">
    <location>
        <begin position="621"/>
        <end position="640"/>
    </location>
</feature>
<feature type="compositionally biased region" description="Polar residues" evidence="1">
    <location>
        <begin position="431"/>
        <end position="443"/>
    </location>
</feature>
<feature type="compositionally biased region" description="Acidic residues" evidence="1">
    <location>
        <begin position="124"/>
        <end position="138"/>
    </location>
</feature>
<accession>A0A165I5Y1</accession>
<feature type="region of interest" description="Disordered" evidence="1">
    <location>
        <begin position="774"/>
        <end position="793"/>
    </location>
</feature>
<reference evidence="2 3" key="1">
    <citation type="journal article" date="2016" name="Mol. Biol. Evol.">
        <title>Comparative Genomics of Early-Diverging Mushroom-Forming Fungi Provides Insights into the Origins of Lignocellulose Decay Capabilities.</title>
        <authorList>
            <person name="Nagy L.G."/>
            <person name="Riley R."/>
            <person name="Tritt A."/>
            <person name="Adam C."/>
            <person name="Daum C."/>
            <person name="Floudas D."/>
            <person name="Sun H."/>
            <person name="Yadav J.S."/>
            <person name="Pangilinan J."/>
            <person name="Larsson K.H."/>
            <person name="Matsuura K."/>
            <person name="Barry K."/>
            <person name="Labutti K."/>
            <person name="Kuo R."/>
            <person name="Ohm R.A."/>
            <person name="Bhattacharya S.S."/>
            <person name="Shirouzu T."/>
            <person name="Yoshinaga Y."/>
            <person name="Martin F.M."/>
            <person name="Grigoriev I.V."/>
            <person name="Hibbett D.S."/>
        </authorList>
    </citation>
    <scope>NUCLEOTIDE SEQUENCE [LARGE SCALE GENOMIC DNA]</scope>
    <source>
        <strain evidence="2 3">HHB12733</strain>
    </source>
</reference>
<feature type="region of interest" description="Disordered" evidence="1">
    <location>
        <begin position="338"/>
        <end position="443"/>
    </location>
</feature>
<feature type="compositionally biased region" description="Acidic residues" evidence="1">
    <location>
        <begin position="708"/>
        <end position="717"/>
    </location>
</feature>
<dbReference type="STRING" id="1353952.A0A165I5Y1"/>